<reference evidence="2" key="1">
    <citation type="submission" date="2017-04" db="EMBL/GenBank/DDBJ databases">
        <title>Function of individual gut microbiota members based on whole genome sequencing of pure cultures obtained from chicken caecum.</title>
        <authorList>
            <person name="Medvecky M."/>
            <person name="Cejkova D."/>
            <person name="Polansky O."/>
            <person name="Karasova D."/>
            <person name="Kubasova T."/>
            <person name="Cizek A."/>
            <person name="Rychlik I."/>
        </authorList>
    </citation>
    <scope>NUCLEOTIDE SEQUENCE [LARGE SCALE GENOMIC DNA]</scope>
    <source>
        <strain evidence="2">An75</strain>
    </source>
</reference>
<dbReference type="RefSeq" id="WP_087990034.1">
    <property type="nucleotide sequence ID" value="NZ_CAUFCZ010000070.1"/>
</dbReference>
<sequence>MEEMLEFMKGSLENSENMELQEMYQEAYETALKNGANDMAQFYREKLENVEHGLDQTEDNSIQAMYKEAYETALKDGANDMAQFYRQKMDVNSEISFGSRSVDMSFDDAKRYHKLEQEYEKAAEIYKSSVKNDNMELTYSKNNEKIMEKSRREMEKIENKYR</sequence>
<organism evidence="1 2">
    <name type="scientific">Anaerotignum lactatifermentans</name>
    <dbReference type="NCBI Taxonomy" id="160404"/>
    <lineage>
        <taxon>Bacteria</taxon>
        <taxon>Bacillati</taxon>
        <taxon>Bacillota</taxon>
        <taxon>Clostridia</taxon>
        <taxon>Lachnospirales</taxon>
        <taxon>Anaerotignaceae</taxon>
        <taxon>Anaerotignum</taxon>
    </lineage>
</organism>
<gene>
    <name evidence="1" type="ORF">B5G26_13580</name>
</gene>
<protein>
    <submittedName>
        <fullName evidence="1">Uncharacterized protein</fullName>
    </submittedName>
</protein>
<accession>A0A1Y3TXV2</accession>
<comment type="caution">
    <text evidence="1">The sequence shown here is derived from an EMBL/GenBank/DDBJ whole genome shotgun (WGS) entry which is preliminary data.</text>
</comment>
<evidence type="ECO:0000313" key="1">
    <source>
        <dbReference type="EMBL" id="OUN40815.1"/>
    </source>
</evidence>
<dbReference type="AlphaFoldDB" id="A0A1Y3TXV2"/>
<evidence type="ECO:0000313" key="2">
    <source>
        <dbReference type="Proteomes" id="UP000195455"/>
    </source>
</evidence>
<dbReference type="EMBL" id="NFHM01000028">
    <property type="protein sequence ID" value="OUN40815.1"/>
    <property type="molecule type" value="Genomic_DNA"/>
</dbReference>
<name>A0A1Y3TXV2_9FIRM</name>
<proteinExistence type="predicted"/>
<dbReference type="Proteomes" id="UP000195455">
    <property type="component" value="Unassembled WGS sequence"/>
</dbReference>